<reference evidence="8" key="1">
    <citation type="submission" date="2020-04" db="EMBL/GenBank/DDBJ databases">
        <authorList>
            <person name="Neveu A P."/>
        </authorList>
    </citation>
    <scope>NUCLEOTIDE SEQUENCE</scope>
    <source>
        <tissue evidence="8">Whole embryo</tissue>
    </source>
</reference>
<dbReference type="InterPro" id="IPR008271">
    <property type="entry name" value="Ser/Thr_kinase_AS"/>
</dbReference>
<dbReference type="SUPFAM" id="SSF56112">
    <property type="entry name" value="Protein kinase-like (PK-like)"/>
    <property type="match status" value="1"/>
</dbReference>
<feature type="compositionally biased region" description="Polar residues" evidence="6">
    <location>
        <begin position="545"/>
        <end position="554"/>
    </location>
</feature>
<keyword evidence="8" id="KW-0808">Transferase</keyword>
<dbReference type="Pfam" id="PF24681">
    <property type="entry name" value="Kelch_KLHDC2_KLHL20_DRC7"/>
    <property type="match status" value="1"/>
</dbReference>
<dbReference type="GO" id="GO:0004672">
    <property type="term" value="F:protein kinase activity"/>
    <property type="evidence" value="ECO:0007669"/>
    <property type="project" value="InterPro"/>
</dbReference>
<keyword evidence="2" id="KW-0677">Repeat</keyword>
<feature type="domain" description="Protein kinase" evidence="7">
    <location>
        <begin position="27"/>
        <end position="310"/>
    </location>
</feature>
<organism evidence="8">
    <name type="scientific">Phallusia mammillata</name>
    <dbReference type="NCBI Taxonomy" id="59560"/>
    <lineage>
        <taxon>Eukaryota</taxon>
        <taxon>Metazoa</taxon>
        <taxon>Chordata</taxon>
        <taxon>Tunicata</taxon>
        <taxon>Ascidiacea</taxon>
        <taxon>Phlebobranchia</taxon>
        <taxon>Ascidiidae</taxon>
        <taxon>Phallusia</taxon>
    </lineage>
</organism>
<dbReference type="SMART" id="SM00612">
    <property type="entry name" value="Kelch"/>
    <property type="match status" value="6"/>
</dbReference>
<dbReference type="InterPro" id="IPR000719">
    <property type="entry name" value="Prot_kinase_dom"/>
</dbReference>
<evidence type="ECO:0000256" key="6">
    <source>
        <dbReference type="SAM" id="MobiDB-lite"/>
    </source>
</evidence>
<keyword evidence="1" id="KW-0880">Kelch repeat</keyword>
<dbReference type="PROSITE" id="PS00107">
    <property type="entry name" value="PROTEIN_KINASE_ATP"/>
    <property type="match status" value="1"/>
</dbReference>
<dbReference type="Pfam" id="PF01344">
    <property type="entry name" value="Kelch_1"/>
    <property type="match status" value="1"/>
</dbReference>
<dbReference type="InterPro" id="IPR006652">
    <property type="entry name" value="Kelch_1"/>
</dbReference>
<dbReference type="PROSITE" id="PS50011">
    <property type="entry name" value="PROTEIN_KINASE_DOM"/>
    <property type="match status" value="1"/>
</dbReference>
<dbReference type="AlphaFoldDB" id="A0A6F9DGH0"/>
<evidence type="ECO:0000313" key="8">
    <source>
        <dbReference type="EMBL" id="CAB3259516.1"/>
    </source>
</evidence>
<dbReference type="Pfam" id="PF00069">
    <property type="entry name" value="Pkinase"/>
    <property type="match status" value="1"/>
</dbReference>
<dbReference type="InterPro" id="IPR017441">
    <property type="entry name" value="Protein_kinase_ATP_BS"/>
</dbReference>
<proteinExistence type="evidence at transcript level"/>
<sequence>MAHASSVSKSNFTDILREYSAENILCDALSAEVGRGGFGTVLLAKHNTLGFLAVKCFVVSGGSKEQALFEKKIKNEFSTLLQFHHENIVYVYGFTKWPGAMGIVMQYYEGGNMRILLLDHYIPLGLLLRLRLATEISIGVAFIHNFAGRKSLVHGDLKPENILLTGDLHVKIADFGCAQMANYSRSTTMSIQGTGEKQAMTVFYAAPEKLLDFAKPKKEQDTYSCGLIKFMLLSREEPFQFVHNYQDFRKMLKRGMRPNCDTIQELKHTCGDIDREIVVKLEREMVRCWQQDPAHRPNMLEVRDELQLHLAKQNPAVILQQVADAAKEMEIKHPSVTQNPTTPLMQFCPESRKFSNAGNLVSPAVVPSQMEEIPNVAPNQGGFPLLRSPQNETQQKSADISGVAQAFLPSVSDMTDPKLLVDPVQQSANDETPPKLPLDGDQQSSIDITYPKLLLDNQQNIVEDPALSSITNVKLPVDKDAQELSGETSHETKLKLPLVYYGTLGHMTLPVGQSSSDRHERERMIKTEHNLQGSFSLENTKPKQAYQSRQKNLSTTESNDLSGFLVVGGSNSAQRNCVYYDVTTKRFQHLKKLNTGRCGAASVKIGSKVFVIGGAAHEWGGKTHQSCEMLELNEHAEWILLPDMLEARNDCRSGFIDGLIYVTGGFNNKGLSSCEAFDIQNNKWLRINNMLHARYAHGLVVLNGSLYCIGGFDDKTPITSCEHYDARTGEWNEIASLSQPRHGLGSVVLDNNIYAIGGFSDNGRLATVERYHPEVDRWENASQLQIARSYLSACVVRGTMYAVGGYNKENSNTVEVYDLTSDVWTIDFETEKQIRDATVVAI</sequence>
<evidence type="ECO:0000259" key="7">
    <source>
        <dbReference type="PROSITE" id="PS50011"/>
    </source>
</evidence>
<dbReference type="InterPro" id="IPR011009">
    <property type="entry name" value="Kinase-like_dom_sf"/>
</dbReference>
<evidence type="ECO:0000256" key="3">
    <source>
        <dbReference type="ARBA" id="ARBA00022741"/>
    </source>
</evidence>
<dbReference type="PROSITE" id="PS00108">
    <property type="entry name" value="PROTEIN_KINASE_ST"/>
    <property type="match status" value="1"/>
</dbReference>
<gene>
    <name evidence="8" type="primary">Klhl12-024</name>
</gene>
<feature type="region of interest" description="Disordered" evidence="6">
    <location>
        <begin position="533"/>
        <end position="554"/>
    </location>
</feature>
<dbReference type="Gene3D" id="1.10.510.10">
    <property type="entry name" value="Transferase(Phosphotransferase) domain 1"/>
    <property type="match status" value="1"/>
</dbReference>
<keyword evidence="4 5" id="KW-0067">ATP-binding</keyword>
<keyword evidence="8" id="KW-0418">Kinase</keyword>
<accession>A0A6F9DGH0</accession>
<protein>
    <submittedName>
        <fullName evidence="8">CBL-interacting protein kinase 33-like</fullName>
    </submittedName>
</protein>
<evidence type="ECO:0000256" key="2">
    <source>
        <dbReference type="ARBA" id="ARBA00022737"/>
    </source>
</evidence>
<name>A0A6F9DGH0_9ASCI</name>
<dbReference type="EMBL" id="LR786268">
    <property type="protein sequence ID" value="CAB3259516.1"/>
    <property type="molecule type" value="mRNA"/>
</dbReference>
<dbReference type="Gene3D" id="2.120.10.80">
    <property type="entry name" value="Kelch-type beta propeller"/>
    <property type="match status" value="1"/>
</dbReference>
<evidence type="ECO:0000256" key="5">
    <source>
        <dbReference type="PROSITE-ProRule" id="PRU10141"/>
    </source>
</evidence>
<dbReference type="GO" id="GO:0005524">
    <property type="term" value="F:ATP binding"/>
    <property type="evidence" value="ECO:0007669"/>
    <property type="project" value="UniProtKB-UniRule"/>
</dbReference>
<evidence type="ECO:0000256" key="1">
    <source>
        <dbReference type="ARBA" id="ARBA00022441"/>
    </source>
</evidence>
<dbReference type="PANTHER" id="PTHR46344">
    <property type="entry name" value="OS02G0202900 PROTEIN"/>
    <property type="match status" value="1"/>
</dbReference>
<dbReference type="SUPFAM" id="SSF117281">
    <property type="entry name" value="Kelch motif"/>
    <property type="match status" value="1"/>
</dbReference>
<feature type="binding site" evidence="5">
    <location>
        <position position="55"/>
    </location>
    <ligand>
        <name>ATP</name>
        <dbReference type="ChEBI" id="CHEBI:30616"/>
    </ligand>
</feature>
<keyword evidence="3 5" id="KW-0547">Nucleotide-binding</keyword>
<dbReference type="SMART" id="SM00220">
    <property type="entry name" value="S_TKc"/>
    <property type="match status" value="1"/>
</dbReference>
<dbReference type="PANTHER" id="PTHR46344:SF27">
    <property type="entry name" value="KELCH REPEAT SUPERFAMILY PROTEIN"/>
    <property type="match status" value="1"/>
</dbReference>
<dbReference type="InterPro" id="IPR015915">
    <property type="entry name" value="Kelch-typ_b-propeller"/>
</dbReference>
<evidence type="ECO:0000256" key="4">
    <source>
        <dbReference type="ARBA" id="ARBA00022840"/>
    </source>
</evidence>